<proteinExistence type="predicted"/>
<dbReference type="AlphaFoldDB" id="A0A7K3M0R8"/>
<evidence type="ECO:0000313" key="3">
    <source>
        <dbReference type="EMBL" id="NDL56891.1"/>
    </source>
</evidence>
<dbReference type="CDD" id="cd04301">
    <property type="entry name" value="NAT_SF"/>
    <property type="match status" value="1"/>
</dbReference>
<comment type="caution">
    <text evidence="3">The sequence shown here is derived from an EMBL/GenBank/DDBJ whole genome shotgun (WGS) entry which is preliminary data.</text>
</comment>
<dbReference type="InterPro" id="IPR000182">
    <property type="entry name" value="GNAT_dom"/>
</dbReference>
<dbReference type="SUPFAM" id="SSF55729">
    <property type="entry name" value="Acyl-CoA N-acyltransferases (Nat)"/>
    <property type="match status" value="1"/>
</dbReference>
<dbReference type="InterPro" id="IPR016181">
    <property type="entry name" value="Acyl_CoA_acyltransferase"/>
</dbReference>
<feature type="region of interest" description="Disordered" evidence="1">
    <location>
        <begin position="158"/>
        <end position="181"/>
    </location>
</feature>
<dbReference type="Proteomes" id="UP000460435">
    <property type="component" value="Unassembled WGS sequence"/>
</dbReference>
<dbReference type="Pfam" id="PF00583">
    <property type="entry name" value="Acetyltransf_1"/>
    <property type="match status" value="1"/>
</dbReference>
<feature type="domain" description="N-acetyltransferase" evidence="2">
    <location>
        <begin position="2"/>
        <end position="156"/>
    </location>
</feature>
<keyword evidence="3" id="KW-0808">Transferase</keyword>
<reference evidence="3 4" key="1">
    <citation type="submission" date="2019-11" db="EMBL/GenBank/DDBJ databases">
        <authorList>
            <person name="Li X.-J."/>
            <person name="Feng X.-M."/>
        </authorList>
    </citation>
    <scope>NUCLEOTIDE SEQUENCE [LARGE SCALE GENOMIC DNA]</scope>
    <source>
        <strain evidence="3 4">XMNu-373</strain>
    </source>
</reference>
<evidence type="ECO:0000256" key="1">
    <source>
        <dbReference type="SAM" id="MobiDB-lite"/>
    </source>
</evidence>
<dbReference type="Gene3D" id="3.40.630.30">
    <property type="match status" value="1"/>
</dbReference>
<keyword evidence="4" id="KW-1185">Reference proteome</keyword>
<dbReference type="GO" id="GO:0016747">
    <property type="term" value="F:acyltransferase activity, transferring groups other than amino-acyl groups"/>
    <property type="evidence" value="ECO:0007669"/>
    <property type="project" value="InterPro"/>
</dbReference>
<protein>
    <submittedName>
        <fullName evidence="3">GNAT family N-acetyltransferase</fullName>
    </submittedName>
</protein>
<evidence type="ECO:0000259" key="2">
    <source>
        <dbReference type="PROSITE" id="PS51186"/>
    </source>
</evidence>
<accession>A0A7K3M0R8</accession>
<sequence>MPTTRQATPADAARMTELMVIMHDTIGGPHRRGPWIQACEEVTRDRLMNDPALVAYVTEIEDSEIVAFATGELRRRFPGPTAIAPIYGYGITGGTDPDHRHRGYFKACWGAVIDHLVALGCERISIFSSEQAEPIHRKMGFERHDGWPVPMNLYVDARNGEPGGDSVGAGPLRGVDGEGSR</sequence>
<organism evidence="3 4">
    <name type="scientific">Phytoactinopolyspora mesophila</name>
    <dbReference type="NCBI Taxonomy" id="2650750"/>
    <lineage>
        <taxon>Bacteria</taxon>
        <taxon>Bacillati</taxon>
        <taxon>Actinomycetota</taxon>
        <taxon>Actinomycetes</taxon>
        <taxon>Jiangellales</taxon>
        <taxon>Jiangellaceae</taxon>
        <taxon>Phytoactinopolyspora</taxon>
    </lineage>
</organism>
<dbReference type="PROSITE" id="PS51186">
    <property type="entry name" value="GNAT"/>
    <property type="match status" value="1"/>
</dbReference>
<dbReference type="RefSeq" id="WP_162449590.1">
    <property type="nucleotide sequence ID" value="NZ_WLZY01000002.1"/>
</dbReference>
<name>A0A7K3M0R8_9ACTN</name>
<dbReference type="EMBL" id="WLZY01000002">
    <property type="protein sequence ID" value="NDL56891.1"/>
    <property type="molecule type" value="Genomic_DNA"/>
</dbReference>
<evidence type="ECO:0000313" key="4">
    <source>
        <dbReference type="Proteomes" id="UP000460435"/>
    </source>
</evidence>
<gene>
    <name evidence="3" type="ORF">F7O44_07380</name>
</gene>